<feature type="transmembrane region" description="Helical" evidence="1">
    <location>
        <begin position="69"/>
        <end position="90"/>
    </location>
</feature>
<dbReference type="AlphaFoldDB" id="A0A0S4XLD4"/>
<reference evidence="2" key="1">
    <citation type="submission" date="2015-11" db="EMBL/GenBank/DDBJ databases">
        <authorList>
            <person name="Zhang Y."/>
            <person name="Guo Z."/>
        </authorList>
    </citation>
    <scope>NUCLEOTIDE SEQUENCE</scope>
    <source>
        <strain evidence="2">BN30871</strain>
    </source>
</reference>
<gene>
    <name evidence="2" type="ORF">BN3087_180018</name>
</gene>
<evidence type="ECO:0000256" key="1">
    <source>
        <dbReference type="SAM" id="Phobius"/>
    </source>
</evidence>
<accession>A0A0S4XLD4</accession>
<proteinExistence type="predicted"/>
<dbReference type="EMBL" id="FAXN01000016">
    <property type="protein sequence ID" value="CUV65115.1"/>
    <property type="molecule type" value="Genomic_DNA"/>
</dbReference>
<name>A0A0S4XLD4_9BACT</name>
<evidence type="ECO:0000313" key="2">
    <source>
        <dbReference type="EMBL" id="CUV65115.1"/>
    </source>
</evidence>
<protein>
    <submittedName>
        <fullName evidence="2">Uncharacterized protein</fullName>
    </submittedName>
</protein>
<keyword evidence="1" id="KW-1133">Transmembrane helix</keyword>
<keyword evidence="1" id="KW-0812">Transmembrane</keyword>
<feature type="transmembrane region" description="Helical" evidence="1">
    <location>
        <begin position="6"/>
        <end position="27"/>
    </location>
</feature>
<organism evidence="2">
    <name type="scientific">Sulfurovum sp. enrichment culture clone C5</name>
    <dbReference type="NCBI Taxonomy" id="497650"/>
    <lineage>
        <taxon>Bacteria</taxon>
        <taxon>Pseudomonadati</taxon>
        <taxon>Campylobacterota</taxon>
        <taxon>Epsilonproteobacteria</taxon>
        <taxon>Campylobacterales</taxon>
        <taxon>Sulfurovaceae</taxon>
        <taxon>Sulfurovum</taxon>
        <taxon>environmental samples</taxon>
    </lineage>
</organism>
<sequence>MLEVFTFLGLIAFVAVIPLSILAIININKTNQLLKINHPELGRVSIFKISEIDGILEETRLYATKARSFFVYMSLAFIVMLLSGMFISIIM</sequence>
<keyword evidence="1" id="KW-0472">Membrane</keyword>